<keyword evidence="1" id="KW-1133">Transmembrane helix</keyword>
<geneLocation type="plasmid" evidence="2">
    <name>unnamed</name>
</geneLocation>
<protein>
    <submittedName>
        <fullName evidence="2">Uncharacterized protein</fullName>
    </submittedName>
</protein>
<dbReference type="EMBL" id="CP005704">
    <property type="protein sequence ID" value="AHH14798.1"/>
    <property type="molecule type" value="Genomic_DNA"/>
</dbReference>
<keyword evidence="1" id="KW-0472">Membrane</keyword>
<accession>W5T769</accession>
<organism evidence="2">
    <name type="scientific">Borrelia hermsii MTW</name>
    <dbReference type="NCBI Taxonomy" id="1313291"/>
    <lineage>
        <taxon>Bacteria</taxon>
        <taxon>Pseudomonadati</taxon>
        <taxon>Spirochaetota</taxon>
        <taxon>Spirochaetia</taxon>
        <taxon>Spirochaetales</taxon>
        <taxon>Borreliaceae</taxon>
        <taxon>Borrelia</taxon>
    </lineage>
</organism>
<sequence length="42" mass="4411">MLLLSSDFTAVSSKAFPIVFLITIVSVSNALITALTAFSHSP</sequence>
<name>W5T769_BORHE</name>
<dbReference type="HOGENOM" id="CLU_3248073_0_0_12"/>
<keyword evidence="2" id="KW-0614">Plasmid</keyword>
<feature type="transmembrane region" description="Helical" evidence="1">
    <location>
        <begin position="15"/>
        <end position="38"/>
    </location>
</feature>
<proteinExistence type="predicted"/>
<gene>
    <name evidence="2" type="ORF">BHW_0900068</name>
</gene>
<evidence type="ECO:0000313" key="2">
    <source>
        <dbReference type="EMBL" id="AHH14798.1"/>
    </source>
</evidence>
<evidence type="ECO:0000256" key="1">
    <source>
        <dbReference type="SAM" id="Phobius"/>
    </source>
</evidence>
<keyword evidence="1" id="KW-0812">Transmembrane</keyword>
<dbReference type="AlphaFoldDB" id="W5T769"/>
<reference evidence="2" key="1">
    <citation type="submission" date="2013-04" db="EMBL/GenBank/DDBJ databases">
        <title>Comparative Genomics of Relapsing Fever Spirochetes.</title>
        <authorList>
            <person name="Schwan T.G."/>
            <person name="Raffel S.J."/>
            <person name="Porcella S.F."/>
            <person name="Martens C.A."/>
            <person name="Bruno D.P."/>
            <person name="Ricklefs S.M."/>
            <person name="Barbian K.B."/>
        </authorList>
    </citation>
    <scope>NUCLEOTIDE SEQUENCE</scope>
    <source>
        <strain evidence="2">MTW</strain>
        <plasmid evidence="2">unnamed</plasmid>
    </source>
</reference>